<organism evidence="2 3">
    <name type="scientific">Hondaea fermentalgiana</name>
    <dbReference type="NCBI Taxonomy" id="2315210"/>
    <lineage>
        <taxon>Eukaryota</taxon>
        <taxon>Sar</taxon>
        <taxon>Stramenopiles</taxon>
        <taxon>Bigyra</taxon>
        <taxon>Labyrinthulomycetes</taxon>
        <taxon>Thraustochytrida</taxon>
        <taxon>Thraustochytriidae</taxon>
        <taxon>Hondaea</taxon>
    </lineage>
</organism>
<accession>A0A2R5G854</accession>
<feature type="transmembrane region" description="Helical" evidence="1">
    <location>
        <begin position="140"/>
        <end position="159"/>
    </location>
</feature>
<keyword evidence="1" id="KW-0812">Transmembrane</keyword>
<feature type="transmembrane region" description="Helical" evidence="1">
    <location>
        <begin position="93"/>
        <end position="120"/>
    </location>
</feature>
<gene>
    <name evidence="2" type="ORF">FCC1311_000932</name>
</gene>
<reference evidence="2 3" key="1">
    <citation type="submission" date="2017-12" db="EMBL/GenBank/DDBJ databases">
        <title>Sequencing, de novo assembly and annotation of complete genome of a new Thraustochytrid species, strain FCC1311.</title>
        <authorList>
            <person name="Sedici K."/>
            <person name="Godart F."/>
            <person name="Aiese Cigliano R."/>
            <person name="Sanseverino W."/>
            <person name="Barakat M."/>
            <person name="Ortet P."/>
            <person name="Marechal E."/>
            <person name="Cagnac O."/>
            <person name="Amato A."/>
        </authorList>
    </citation>
    <scope>NUCLEOTIDE SEQUENCE [LARGE SCALE GENOMIC DNA]</scope>
</reference>
<keyword evidence="3" id="KW-1185">Reference proteome</keyword>
<sequence length="287" mass="31029">MADGAMARNKPCFICFPAGRARIASHRIASHRISSHRMQVPVPVPVPVPETVVATAPATAANASPEERGELVLAPRGRLDLFGRALPARMTTVAGLLVSSIVGVIVGLVLVFLEDVIFVATGALRPEDGTTMMRRVFSSLPLLCAFIFAFDCLMGILVIKFPPDLELDLTSAEQPSLRIRMGGVLSIFHVSNFRSETTTVRIMRLSKLQSFFIGNFSMASDVEGGDAALYCVELRQKGWSCSSLCDSHTRFVLRDTNAFLEACRKLNIPVAGAEEHVIADNSILGSV</sequence>
<evidence type="ECO:0000313" key="3">
    <source>
        <dbReference type="Proteomes" id="UP000241890"/>
    </source>
</evidence>
<name>A0A2R5G854_9STRA</name>
<evidence type="ECO:0000313" key="2">
    <source>
        <dbReference type="EMBL" id="GBG23874.1"/>
    </source>
</evidence>
<comment type="caution">
    <text evidence="2">The sequence shown here is derived from an EMBL/GenBank/DDBJ whole genome shotgun (WGS) entry which is preliminary data.</text>
</comment>
<keyword evidence="1" id="KW-1133">Transmembrane helix</keyword>
<protein>
    <submittedName>
        <fullName evidence="2">Uncharacterized protein</fullName>
    </submittedName>
</protein>
<keyword evidence="1" id="KW-0472">Membrane</keyword>
<dbReference type="InParanoid" id="A0A2R5G854"/>
<dbReference type="EMBL" id="BEYU01000001">
    <property type="protein sequence ID" value="GBG23874.1"/>
    <property type="molecule type" value="Genomic_DNA"/>
</dbReference>
<proteinExistence type="predicted"/>
<dbReference type="Proteomes" id="UP000241890">
    <property type="component" value="Unassembled WGS sequence"/>
</dbReference>
<dbReference type="AlphaFoldDB" id="A0A2R5G854"/>
<evidence type="ECO:0000256" key="1">
    <source>
        <dbReference type="SAM" id="Phobius"/>
    </source>
</evidence>